<evidence type="ECO:0000313" key="2">
    <source>
        <dbReference type="EMBL" id="KKQ91566.1"/>
    </source>
</evidence>
<dbReference type="EMBL" id="LBVU01000005">
    <property type="protein sequence ID" value="KKQ91566.1"/>
    <property type="molecule type" value="Genomic_DNA"/>
</dbReference>
<protein>
    <submittedName>
        <fullName evidence="2">Uncharacterized protein</fullName>
    </submittedName>
</protein>
<organism evidence="2 3">
    <name type="scientific">Candidatus Woesebacteria bacterium GW2011_GWB1_39_10</name>
    <dbReference type="NCBI Taxonomy" id="1618572"/>
    <lineage>
        <taxon>Bacteria</taxon>
        <taxon>Candidatus Woeseibacteriota</taxon>
    </lineage>
</organism>
<sequence length="203" mass="21251">MKNNQIFRIIAYILIVILLITTGGALAKDGGGGNGRGHKTPGPDPCHETNTCGQGDNGNGNPTTGSGHANCRAQQGEVDPNCTPLPTNVGTITPIPGTFFPGTGGGGAFGSAGYCGDFEGPTVELPNVGVPYHYTLDGVTYSVEAFLGTAAEVGLTVNMSPGLCFDLKVKDPNLGRTYTYRVAATFDNTVWIWIWEDLLDLVK</sequence>
<feature type="compositionally biased region" description="Polar residues" evidence="1">
    <location>
        <begin position="48"/>
        <end position="67"/>
    </location>
</feature>
<feature type="region of interest" description="Disordered" evidence="1">
    <location>
        <begin position="31"/>
        <end position="72"/>
    </location>
</feature>
<evidence type="ECO:0000256" key="1">
    <source>
        <dbReference type="SAM" id="MobiDB-lite"/>
    </source>
</evidence>
<dbReference type="AlphaFoldDB" id="A0A0G0PQC1"/>
<dbReference type="PATRIC" id="fig|1618572.3.peg.1017"/>
<reference evidence="2 3" key="1">
    <citation type="journal article" date="2015" name="Nature">
        <title>rRNA introns, odd ribosomes, and small enigmatic genomes across a large radiation of phyla.</title>
        <authorList>
            <person name="Brown C.T."/>
            <person name="Hug L.A."/>
            <person name="Thomas B.C."/>
            <person name="Sharon I."/>
            <person name="Castelle C.J."/>
            <person name="Singh A."/>
            <person name="Wilkins M.J."/>
            <person name="Williams K.H."/>
            <person name="Banfield J.F."/>
        </authorList>
    </citation>
    <scope>NUCLEOTIDE SEQUENCE [LARGE SCALE GENOMIC DNA]</scope>
</reference>
<evidence type="ECO:0000313" key="3">
    <source>
        <dbReference type="Proteomes" id="UP000034774"/>
    </source>
</evidence>
<dbReference type="Proteomes" id="UP000034774">
    <property type="component" value="Unassembled WGS sequence"/>
</dbReference>
<name>A0A0G0PQC1_9BACT</name>
<gene>
    <name evidence="2" type="ORF">UT17_C0005G0001</name>
</gene>
<proteinExistence type="predicted"/>
<comment type="caution">
    <text evidence="2">The sequence shown here is derived from an EMBL/GenBank/DDBJ whole genome shotgun (WGS) entry which is preliminary data.</text>
</comment>
<accession>A0A0G0PQC1</accession>